<dbReference type="FunFam" id="3.40.30.10:FF:000010">
    <property type="entry name" value="Glutathione peroxidase"/>
    <property type="match status" value="1"/>
</dbReference>
<comment type="similarity">
    <text evidence="1 5">Belongs to the glutathione peroxidase family.</text>
</comment>
<dbReference type="Pfam" id="PF00255">
    <property type="entry name" value="GSHPx"/>
    <property type="match status" value="1"/>
</dbReference>
<dbReference type="InterPro" id="IPR000889">
    <property type="entry name" value="Glutathione_peroxidase"/>
</dbReference>
<evidence type="ECO:0000256" key="1">
    <source>
        <dbReference type="ARBA" id="ARBA00006926"/>
    </source>
</evidence>
<evidence type="ECO:0000256" key="4">
    <source>
        <dbReference type="PIRSR" id="PIRSR000303-1"/>
    </source>
</evidence>
<dbReference type="Gene3D" id="3.40.30.10">
    <property type="entry name" value="Glutaredoxin"/>
    <property type="match status" value="1"/>
</dbReference>
<dbReference type="GO" id="GO:0034599">
    <property type="term" value="P:cellular response to oxidative stress"/>
    <property type="evidence" value="ECO:0007669"/>
    <property type="project" value="TreeGrafter"/>
</dbReference>
<feature type="active site" evidence="4">
    <location>
        <position position="63"/>
    </location>
</feature>
<name>A0A250KE69_9BACT</name>
<dbReference type="PROSITE" id="PS51355">
    <property type="entry name" value="GLUTATHIONE_PEROXID_3"/>
    <property type="match status" value="1"/>
</dbReference>
<organism evidence="7 8">
    <name type="scientific">Prevotella melaninogenica</name>
    <dbReference type="NCBI Taxonomy" id="28132"/>
    <lineage>
        <taxon>Bacteria</taxon>
        <taxon>Pseudomonadati</taxon>
        <taxon>Bacteroidota</taxon>
        <taxon>Bacteroidia</taxon>
        <taxon>Bacteroidales</taxon>
        <taxon>Prevotellaceae</taxon>
        <taxon>Prevotella</taxon>
    </lineage>
</organism>
<evidence type="ECO:0000313" key="7">
    <source>
        <dbReference type="EMBL" id="BBA28194.1"/>
    </source>
</evidence>
<dbReference type="AlphaFoldDB" id="A0A250KE69"/>
<dbReference type="InterPro" id="IPR036249">
    <property type="entry name" value="Thioredoxin-like_sf"/>
</dbReference>
<evidence type="ECO:0000256" key="5">
    <source>
        <dbReference type="RuleBase" id="RU000499"/>
    </source>
</evidence>
<dbReference type="GO" id="GO:0004601">
    <property type="term" value="F:peroxidase activity"/>
    <property type="evidence" value="ECO:0007669"/>
    <property type="project" value="UniProtKB-KW"/>
</dbReference>
<dbReference type="InterPro" id="IPR029760">
    <property type="entry name" value="GPX_CS"/>
</dbReference>
<dbReference type="PANTHER" id="PTHR11592:SF78">
    <property type="entry name" value="GLUTATHIONE PEROXIDASE"/>
    <property type="match status" value="1"/>
</dbReference>
<dbReference type="Proteomes" id="UP000267517">
    <property type="component" value="Chromosome I"/>
</dbReference>
<dbReference type="PIRSF" id="PIRSF000303">
    <property type="entry name" value="Glutathion_perox"/>
    <property type="match status" value="1"/>
</dbReference>
<proteinExistence type="inferred from homology"/>
<dbReference type="SUPFAM" id="SSF52833">
    <property type="entry name" value="Thioredoxin-like"/>
    <property type="match status" value="1"/>
</dbReference>
<evidence type="ECO:0000256" key="2">
    <source>
        <dbReference type="ARBA" id="ARBA00022559"/>
    </source>
</evidence>
<gene>
    <name evidence="7" type="ORF">PMEL1_00084</name>
</gene>
<feature type="chain" id="PRO_5012625842" description="Glutathione peroxidase" evidence="6">
    <location>
        <begin position="28"/>
        <end position="212"/>
    </location>
</feature>
<sequence>MWISMIKQMKKLFSLLFLALMALPIMAQKNVYKFSVKDGNEHTVKLKDYKGKVLLIVNTATKCGFTPQYEALQKLYETYKNQGLVILDFPCNQFGAQAPGSFRDIHSFCTANYGTTFPQFAKVNVNGRNESPLYTYLKAQQPFKGFDMNNNIGKFLDEKFRAENPDYAKDPSIKWNFTKFLIDRQGHVIDRFEPTADMKDVEAGIKAALKMK</sequence>
<accession>A0A250KE69</accession>
<feature type="signal peptide" evidence="6">
    <location>
        <begin position="1"/>
        <end position="27"/>
    </location>
</feature>
<dbReference type="CDD" id="cd00340">
    <property type="entry name" value="GSH_Peroxidase"/>
    <property type="match status" value="1"/>
</dbReference>
<dbReference type="PROSITE" id="PS00763">
    <property type="entry name" value="GLUTATHIONE_PEROXID_2"/>
    <property type="match status" value="1"/>
</dbReference>
<evidence type="ECO:0000256" key="6">
    <source>
        <dbReference type="SAM" id="SignalP"/>
    </source>
</evidence>
<dbReference type="PROSITE" id="PS00460">
    <property type="entry name" value="GLUTATHIONE_PEROXID_1"/>
    <property type="match status" value="1"/>
</dbReference>
<dbReference type="EMBL" id="AP018049">
    <property type="protein sequence ID" value="BBA28194.1"/>
    <property type="molecule type" value="Genomic_DNA"/>
</dbReference>
<keyword evidence="3 5" id="KW-0560">Oxidoreductase</keyword>
<dbReference type="PRINTS" id="PR01011">
    <property type="entry name" value="GLUTPROXDASE"/>
</dbReference>
<keyword evidence="2 5" id="KW-0575">Peroxidase</keyword>
<evidence type="ECO:0000256" key="3">
    <source>
        <dbReference type="ARBA" id="ARBA00023002"/>
    </source>
</evidence>
<reference evidence="7 8" key="1">
    <citation type="submission" date="2017-05" db="EMBL/GenBank/DDBJ databases">
        <title>whole genome sequence of Prevotella melaninogenica GAI 07411.</title>
        <authorList>
            <person name="Kondo Y."/>
            <person name="Hoshino T."/>
        </authorList>
    </citation>
    <scope>NUCLEOTIDE SEQUENCE [LARGE SCALE GENOMIC DNA]</scope>
    <source>
        <strain evidence="7 8">GAI 07411</strain>
    </source>
</reference>
<dbReference type="InterPro" id="IPR029759">
    <property type="entry name" value="GPX_AS"/>
</dbReference>
<keyword evidence="6" id="KW-0732">Signal</keyword>
<protein>
    <recommendedName>
        <fullName evidence="5">Glutathione peroxidase</fullName>
    </recommendedName>
</protein>
<dbReference type="PANTHER" id="PTHR11592">
    <property type="entry name" value="GLUTATHIONE PEROXIDASE"/>
    <property type="match status" value="1"/>
</dbReference>
<evidence type="ECO:0000313" key="8">
    <source>
        <dbReference type="Proteomes" id="UP000267517"/>
    </source>
</evidence>